<dbReference type="Proteomes" id="UP001197378">
    <property type="component" value="Unassembled WGS sequence"/>
</dbReference>
<feature type="signal peptide" evidence="1">
    <location>
        <begin position="1"/>
        <end position="28"/>
    </location>
</feature>
<dbReference type="PANTHER" id="PTHR36573:SF1">
    <property type="entry name" value="INTERMEMBRANE PHOSPHOLIPID TRANSPORT SYSTEM BINDING PROTEIN MLAC"/>
    <property type="match status" value="1"/>
</dbReference>
<reference evidence="2" key="1">
    <citation type="journal article" date="2021" name="ISME J.">
        <title>Genomic evolution of the class Acidithiobacillia: deep-branching Proteobacteria living in extreme acidic conditions.</title>
        <authorList>
            <person name="Moya-Beltran A."/>
            <person name="Beard S."/>
            <person name="Rojas-Villalobos C."/>
            <person name="Issotta F."/>
            <person name="Gallardo Y."/>
            <person name="Ulloa R."/>
            <person name="Giaveno A."/>
            <person name="Degli Esposti M."/>
            <person name="Johnson D.B."/>
            <person name="Quatrini R."/>
        </authorList>
    </citation>
    <scope>NUCLEOTIDE SEQUENCE</scope>
    <source>
        <strain evidence="2">VAN18-1</strain>
    </source>
</reference>
<proteinExistence type="predicted"/>
<accession>A0AAE3CJA1</accession>
<dbReference type="Gene3D" id="3.10.450.710">
    <property type="entry name" value="Tgt2/MlaC"/>
    <property type="match status" value="1"/>
</dbReference>
<evidence type="ECO:0000313" key="2">
    <source>
        <dbReference type="EMBL" id="MBU2787567.1"/>
    </source>
</evidence>
<feature type="chain" id="PRO_5042249435" evidence="1">
    <location>
        <begin position="29"/>
        <end position="217"/>
    </location>
</feature>
<dbReference type="PIRSF" id="PIRSF004649">
    <property type="entry name" value="MlaC"/>
    <property type="match status" value="1"/>
</dbReference>
<protein>
    <submittedName>
        <fullName evidence="2">ABC transporter substrate-binding protein</fullName>
    </submittedName>
</protein>
<comment type="caution">
    <text evidence="2">The sequence shown here is derived from an EMBL/GenBank/DDBJ whole genome shotgun (WGS) entry which is preliminary data.</text>
</comment>
<dbReference type="PANTHER" id="PTHR36573">
    <property type="entry name" value="INTERMEMBRANE PHOSPHOLIPID TRANSPORT SYSTEM BINDING PROTEIN MLAC"/>
    <property type="match status" value="1"/>
</dbReference>
<sequence length="217" mass="24169">MHKIQRAQPFWFLAVFLFSFLLGQTSFAATSDAQAAAGVVQNMTHSVLQILQKNEGKPVTPALKKEVAAAIIPHIDFNTMSAYVMASYWRQMDAAQKKEFTELFQELLVKTYSNALNQYHGQEVRVEGSQQISQNPPVAQVNMDIEQSQGKTIPVIYALIENQNQWKIYNIYVDGVSLVLNYRQAFGNIAGQRGIPALLQELKHKVADAGSSNAHAS</sequence>
<dbReference type="RefSeq" id="WP_215872937.1">
    <property type="nucleotide sequence ID" value="NZ_JAAXYO010000048.1"/>
</dbReference>
<organism evidence="2 3">
    <name type="scientific">Igneacidithiobacillus copahuensis</name>
    <dbReference type="NCBI Taxonomy" id="2724909"/>
    <lineage>
        <taxon>Bacteria</taxon>
        <taxon>Pseudomonadati</taxon>
        <taxon>Pseudomonadota</taxon>
        <taxon>Acidithiobacillia</taxon>
        <taxon>Acidithiobacillales</taxon>
        <taxon>Acidithiobacillaceae</taxon>
        <taxon>Igneacidithiobacillus</taxon>
    </lineage>
</organism>
<name>A0AAE3CJA1_9PROT</name>
<dbReference type="AlphaFoldDB" id="A0AAE3CJA1"/>
<gene>
    <name evidence="2" type="ORF">HFQ13_04990</name>
</gene>
<evidence type="ECO:0000313" key="3">
    <source>
        <dbReference type="Proteomes" id="UP001197378"/>
    </source>
</evidence>
<keyword evidence="1" id="KW-0732">Signal</keyword>
<dbReference type="Pfam" id="PF05494">
    <property type="entry name" value="MlaC"/>
    <property type="match status" value="1"/>
</dbReference>
<keyword evidence="3" id="KW-1185">Reference proteome</keyword>
<dbReference type="EMBL" id="JAAXYO010000048">
    <property type="protein sequence ID" value="MBU2787567.1"/>
    <property type="molecule type" value="Genomic_DNA"/>
</dbReference>
<dbReference type="InterPro" id="IPR042245">
    <property type="entry name" value="Tgt2/MlaC_sf"/>
</dbReference>
<evidence type="ECO:0000256" key="1">
    <source>
        <dbReference type="SAM" id="SignalP"/>
    </source>
</evidence>
<dbReference type="InterPro" id="IPR008869">
    <property type="entry name" value="MlaC/ttg2D"/>
</dbReference>